<dbReference type="GO" id="GO:0032968">
    <property type="term" value="P:positive regulation of transcription elongation by RNA polymerase II"/>
    <property type="evidence" value="ECO:0007669"/>
    <property type="project" value="TreeGrafter"/>
</dbReference>
<dbReference type="GO" id="GO:0005524">
    <property type="term" value="F:ATP binding"/>
    <property type="evidence" value="ECO:0007669"/>
    <property type="project" value="UniProtKB-UniRule"/>
</dbReference>
<comment type="catalytic activity">
    <reaction evidence="9">
        <text>[DNA-directed RNA polymerase] + ATP = phospho-[DNA-directed RNA polymerase] + ADP + H(+)</text>
        <dbReference type="Rhea" id="RHEA:10216"/>
        <dbReference type="Rhea" id="RHEA-COMP:11321"/>
        <dbReference type="Rhea" id="RHEA-COMP:11322"/>
        <dbReference type="ChEBI" id="CHEBI:15378"/>
        <dbReference type="ChEBI" id="CHEBI:30616"/>
        <dbReference type="ChEBI" id="CHEBI:43176"/>
        <dbReference type="ChEBI" id="CHEBI:68546"/>
        <dbReference type="ChEBI" id="CHEBI:456216"/>
        <dbReference type="EC" id="2.7.11.23"/>
    </reaction>
</comment>
<dbReference type="Proteomes" id="UP000189580">
    <property type="component" value="Chromosome b"/>
</dbReference>
<keyword evidence="3" id="KW-0808">Transferase</keyword>
<accession>A0A170QXZ1</accession>
<feature type="domain" description="Protein kinase" evidence="12">
    <location>
        <begin position="384"/>
        <end position="670"/>
    </location>
</feature>
<comment type="catalytic activity">
    <reaction evidence="7">
        <text>L-threonyl-[protein] + ATP = O-phospho-L-threonyl-[protein] + ADP + H(+)</text>
        <dbReference type="Rhea" id="RHEA:46608"/>
        <dbReference type="Rhea" id="RHEA-COMP:11060"/>
        <dbReference type="Rhea" id="RHEA-COMP:11605"/>
        <dbReference type="ChEBI" id="CHEBI:15378"/>
        <dbReference type="ChEBI" id="CHEBI:30013"/>
        <dbReference type="ChEBI" id="CHEBI:30616"/>
        <dbReference type="ChEBI" id="CHEBI:61977"/>
        <dbReference type="ChEBI" id="CHEBI:456216"/>
        <dbReference type="EC" id="2.7.11.22"/>
    </reaction>
</comment>
<feature type="compositionally biased region" description="Basic and acidic residues" evidence="11">
    <location>
        <begin position="297"/>
        <end position="322"/>
    </location>
</feature>
<dbReference type="InterPro" id="IPR008271">
    <property type="entry name" value="Ser/Thr_kinase_AS"/>
</dbReference>
<evidence type="ECO:0000256" key="9">
    <source>
        <dbReference type="ARBA" id="ARBA00049280"/>
    </source>
</evidence>
<keyword evidence="6 10" id="KW-0067">ATP-binding</keyword>
<dbReference type="PROSITE" id="PS50011">
    <property type="entry name" value="PROTEIN_KINASE_DOM"/>
    <property type="match status" value="1"/>
</dbReference>
<dbReference type="Gene3D" id="1.10.510.10">
    <property type="entry name" value="Transferase(Phosphotransferase) domain 1"/>
    <property type="match status" value="1"/>
</dbReference>
<feature type="compositionally biased region" description="Basic and acidic residues" evidence="11">
    <location>
        <begin position="329"/>
        <end position="351"/>
    </location>
</feature>
<evidence type="ECO:0000313" key="14">
    <source>
        <dbReference type="Proteomes" id="UP000189580"/>
    </source>
</evidence>
<dbReference type="FunFam" id="3.30.200.20:FF:000375">
    <property type="entry name" value="Cell division related protein kinase 2"/>
    <property type="match status" value="1"/>
</dbReference>
<keyword evidence="4 10" id="KW-0547">Nucleotide-binding</keyword>
<feature type="compositionally biased region" description="Basic and acidic residues" evidence="11">
    <location>
        <begin position="53"/>
        <end position="234"/>
    </location>
</feature>
<dbReference type="SMART" id="SM00220">
    <property type="entry name" value="S_TKc"/>
    <property type="match status" value="1"/>
</dbReference>
<dbReference type="GeneID" id="30035648"/>
<reference evidence="13 14" key="1">
    <citation type="submission" date="2016-02" db="EMBL/GenBank/DDBJ databases">
        <title>Complete genome sequence and transcriptome regulation of the pentose utilising yeast Sugiyamaella lignohabitans.</title>
        <authorList>
            <person name="Bellasio M."/>
            <person name="Peymann A."/>
            <person name="Valli M."/>
            <person name="Sipitzky M."/>
            <person name="Graf A."/>
            <person name="Sauer M."/>
            <person name="Marx H."/>
            <person name="Mattanovich D."/>
        </authorList>
    </citation>
    <scope>NUCLEOTIDE SEQUENCE [LARGE SCALE GENOMIC DNA]</scope>
    <source>
        <strain evidence="13 14">CBS 10342</strain>
    </source>
</reference>
<dbReference type="PROSITE" id="PS00107">
    <property type="entry name" value="PROTEIN_KINASE_ATP"/>
    <property type="match status" value="1"/>
</dbReference>
<dbReference type="EMBL" id="CP014503">
    <property type="protein sequence ID" value="ANB15958.1"/>
    <property type="molecule type" value="Genomic_DNA"/>
</dbReference>
<comment type="catalytic activity">
    <reaction evidence="8">
        <text>L-seryl-[protein] + ATP = O-phospho-L-seryl-[protein] + ADP + H(+)</text>
        <dbReference type="Rhea" id="RHEA:17989"/>
        <dbReference type="Rhea" id="RHEA-COMP:9863"/>
        <dbReference type="Rhea" id="RHEA-COMP:11604"/>
        <dbReference type="ChEBI" id="CHEBI:15378"/>
        <dbReference type="ChEBI" id="CHEBI:29999"/>
        <dbReference type="ChEBI" id="CHEBI:30616"/>
        <dbReference type="ChEBI" id="CHEBI:83421"/>
        <dbReference type="ChEBI" id="CHEBI:456216"/>
        <dbReference type="EC" id="2.7.11.22"/>
    </reaction>
</comment>
<evidence type="ECO:0000256" key="11">
    <source>
        <dbReference type="SAM" id="MobiDB-lite"/>
    </source>
</evidence>
<dbReference type="GO" id="GO:0030332">
    <property type="term" value="F:cyclin binding"/>
    <property type="evidence" value="ECO:0007669"/>
    <property type="project" value="TreeGrafter"/>
</dbReference>
<dbReference type="Pfam" id="PF00069">
    <property type="entry name" value="Pkinase"/>
    <property type="match status" value="1"/>
</dbReference>
<dbReference type="GO" id="GO:0008024">
    <property type="term" value="C:cyclin/CDK positive transcription elongation factor complex"/>
    <property type="evidence" value="ECO:0007669"/>
    <property type="project" value="TreeGrafter"/>
</dbReference>
<evidence type="ECO:0000256" key="5">
    <source>
        <dbReference type="ARBA" id="ARBA00022777"/>
    </source>
</evidence>
<feature type="region of interest" description="Disordered" evidence="11">
    <location>
        <begin position="41"/>
        <end position="377"/>
    </location>
</feature>
<evidence type="ECO:0000256" key="1">
    <source>
        <dbReference type="ARBA" id="ARBA00006485"/>
    </source>
</evidence>
<dbReference type="SUPFAM" id="SSF56112">
    <property type="entry name" value="Protein kinase-like (PK-like)"/>
    <property type="match status" value="1"/>
</dbReference>
<evidence type="ECO:0000256" key="2">
    <source>
        <dbReference type="ARBA" id="ARBA00022527"/>
    </source>
</evidence>
<dbReference type="Gene3D" id="3.30.200.20">
    <property type="entry name" value="Phosphorylase Kinase, domain 1"/>
    <property type="match status" value="1"/>
</dbReference>
<evidence type="ECO:0000259" key="12">
    <source>
        <dbReference type="PROSITE" id="PS50011"/>
    </source>
</evidence>
<dbReference type="CDD" id="cd07840">
    <property type="entry name" value="STKc_CDK9_like"/>
    <property type="match status" value="1"/>
</dbReference>
<evidence type="ECO:0000256" key="7">
    <source>
        <dbReference type="ARBA" id="ARBA00047811"/>
    </source>
</evidence>
<feature type="region of interest" description="Disordered" evidence="11">
    <location>
        <begin position="693"/>
        <end position="769"/>
    </location>
</feature>
<keyword evidence="5 13" id="KW-0418">Kinase</keyword>
<dbReference type="GO" id="GO:0004693">
    <property type="term" value="F:cyclin-dependent protein serine/threonine kinase activity"/>
    <property type="evidence" value="ECO:0007669"/>
    <property type="project" value="UniProtKB-EC"/>
</dbReference>
<proteinExistence type="inferred from homology"/>
<gene>
    <name evidence="13" type="primary">CTK1</name>
    <name evidence="13" type="ORF">AWJ20_3607</name>
</gene>
<feature type="compositionally biased region" description="Basic and acidic residues" evidence="11">
    <location>
        <begin position="729"/>
        <end position="740"/>
    </location>
</feature>
<name>A0A170QXZ1_9ASCO</name>
<dbReference type="PROSITE" id="PS00108">
    <property type="entry name" value="PROTEIN_KINASE_ST"/>
    <property type="match status" value="1"/>
</dbReference>
<evidence type="ECO:0000256" key="6">
    <source>
        <dbReference type="ARBA" id="ARBA00022840"/>
    </source>
</evidence>
<dbReference type="PANTHER" id="PTHR24056:SF546">
    <property type="entry name" value="CYCLIN-DEPENDENT KINASE 12"/>
    <property type="match status" value="1"/>
</dbReference>
<dbReference type="InterPro" id="IPR017441">
    <property type="entry name" value="Protein_kinase_ATP_BS"/>
</dbReference>
<feature type="compositionally biased region" description="Pro residues" evidence="11">
    <location>
        <begin position="365"/>
        <end position="376"/>
    </location>
</feature>
<feature type="compositionally biased region" description="Polar residues" evidence="11">
    <location>
        <begin position="274"/>
        <end position="288"/>
    </location>
</feature>
<feature type="compositionally biased region" description="Basic and acidic residues" evidence="11">
    <location>
        <begin position="701"/>
        <end position="717"/>
    </location>
</feature>
<dbReference type="RefSeq" id="XP_018738435.1">
    <property type="nucleotide sequence ID" value="XM_018880635.1"/>
</dbReference>
<organism evidence="13 14">
    <name type="scientific">Sugiyamaella lignohabitans</name>
    <dbReference type="NCBI Taxonomy" id="796027"/>
    <lineage>
        <taxon>Eukaryota</taxon>
        <taxon>Fungi</taxon>
        <taxon>Dikarya</taxon>
        <taxon>Ascomycota</taxon>
        <taxon>Saccharomycotina</taxon>
        <taxon>Dipodascomycetes</taxon>
        <taxon>Dipodascales</taxon>
        <taxon>Trichomonascaceae</taxon>
        <taxon>Sugiyamaella</taxon>
    </lineage>
</organism>
<evidence type="ECO:0000256" key="10">
    <source>
        <dbReference type="PROSITE-ProRule" id="PRU10141"/>
    </source>
</evidence>
<dbReference type="FunFam" id="1.10.510.10:FF:000415">
    <property type="entry name" value="CMGC/CDK/CRK7 protein kinase, variant"/>
    <property type="match status" value="1"/>
</dbReference>
<keyword evidence="14" id="KW-1185">Reference proteome</keyword>
<dbReference type="InterPro" id="IPR000719">
    <property type="entry name" value="Prot_kinase_dom"/>
</dbReference>
<feature type="compositionally biased region" description="Polar residues" evidence="11">
    <location>
        <begin position="41"/>
        <end position="52"/>
    </location>
</feature>
<dbReference type="PANTHER" id="PTHR24056">
    <property type="entry name" value="CELL DIVISION PROTEIN KINASE"/>
    <property type="match status" value="1"/>
</dbReference>
<dbReference type="OrthoDB" id="204883at2759"/>
<dbReference type="GO" id="GO:0008353">
    <property type="term" value="F:RNA polymerase II CTD heptapeptide repeat kinase activity"/>
    <property type="evidence" value="ECO:0007669"/>
    <property type="project" value="UniProtKB-EC"/>
</dbReference>
<keyword evidence="2 13" id="KW-0723">Serine/threonine-protein kinase</keyword>
<evidence type="ECO:0000256" key="3">
    <source>
        <dbReference type="ARBA" id="ARBA00022679"/>
    </source>
</evidence>
<comment type="similarity">
    <text evidence="1">Belongs to the protein kinase superfamily. CMGC Ser/Thr protein kinase family. CDC2/CDKX subfamily.</text>
</comment>
<sequence>MAKQQKQNSEKLPSISSNDLFYEKMTSGGLKDTDSKKIQFSISKGAKSQSIRSGDRFKTGGRDDRDYDDEEKHRNSRGRDRQNRSNYENKKNGNDSRTFDRLSDRKESTNRPSNRDRDHRERGEQRRTHDRSHNIDRTREPERDRDRNRKRDNDGDRERERVRDWDRDRDRDRGRDTDKRKREVNREHDKDRSRGRNHDKDRDHRSRGDYGEPLPDKDKDRVRDNGLRTIKRGDSQGVNDSLDLYSSPPPDSPLSTSAKKWVKIPSKNHPGRSSGANSEYGSNSTGKSQRNKKGRHSDRTDPDRKRKEREPFGENESDEARLGSKRHIRSSEDSRNPPRRKESKDDSRSVDVESGSNISVAPVPISAPPPPLPPQPKVRYESIYERVLQVGEGTYGKVYKTTNRDTGLIVALKRLRMESEREGMPITAIREIKLLQSLRHENIVSLQEMMVEEGGIYMVFEYMDHDIAGILSYPDLNLSQGNIKFLFRQMMDGLSYLHHQSIVHRDIKGSNILLDSRGNVKIADFGLARKIDLSNSLAHYTNRVITLWYRPPELLLGATIYSTGIDIWGMGCLLIELFNKSAIFQGKDEISQLAAIYDIMGTPTKESWPRAHELPWFHILYDGIIKPNVFRSTFQKLELTEATFDLAERLLGVDPGTRISAHDALEHEYFKEEPVPEQLDLSEIGEWHDFEAKKRRREKRREKERDKDTKRSSRDKSISAPPPPAPAAKSEEVWKTEVVDHTPVSVPVSAPSTDTSKLATRLPTESPRQ</sequence>
<evidence type="ECO:0000256" key="4">
    <source>
        <dbReference type="ARBA" id="ARBA00022741"/>
    </source>
</evidence>
<evidence type="ECO:0000313" key="13">
    <source>
        <dbReference type="EMBL" id="ANB15958.1"/>
    </source>
</evidence>
<dbReference type="InterPro" id="IPR011009">
    <property type="entry name" value="Kinase-like_dom_sf"/>
</dbReference>
<evidence type="ECO:0000256" key="8">
    <source>
        <dbReference type="ARBA" id="ARBA00048367"/>
    </source>
</evidence>
<dbReference type="KEGG" id="slb:AWJ20_3607"/>
<protein>
    <submittedName>
        <fullName evidence="13">Cyclin-dependent serine/threonine protein kinase CTK1</fullName>
    </submittedName>
</protein>
<feature type="binding site" evidence="10">
    <location>
        <position position="413"/>
    </location>
    <ligand>
        <name>ATP</name>
        <dbReference type="ChEBI" id="CHEBI:30616"/>
    </ligand>
</feature>
<dbReference type="AlphaFoldDB" id="A0A170QXZ1"/>
<dbReference type="InterPro" id="IPR050108">
    <property type="entry name" value="CDK"/>
</dbReference>